<name>A0A327QP99_9BACT</name>
<dbReference type="AlphaFoldDB" id="A0A327QP99"/>
<organism evidence="2 3">
    <name type="scientific">Chitinophaga skermanii</name>
    <dbReference type="NCBI Taxonomy" id="331697"/>
    <lineage>
        <taxon>Bacteria</taxon>
        <taxon>Pseudomonadati</taxon>
        <taxon>Bacteroidota</taxon>
        <taxon>Chitinophagia</taxon>
        <taxon>Chitinophagales</taxon>
        <taxon>Chitinophagaceae</taxon>
        <taxon>Chitinophaga</taxon>
    </lineage>
</organism>
<feature type="chain" id="PRO_5016252794" description="Delta-60 repeat protein" evidence="1">
    <location>
        <begin position="22"/>
        <end position="511"/>
    </location>
</feature>
<proteinExistence type="predicted"/>
<feature type="signal peptide" evidence="1">
    <location>
        <begin position="1"/>
        <end position="21"/>
    </location>
</feature>
<dbReference type="EMBL" id="QLLL01000004">
    <property type="protein sequence ID" value="RAJ05472.1"/>
    <property type="molecule type" value="Genomic_DNA"/>
</dbReference>
<evidence type="ECO:0000256" key="1">
    <source>
        <dbReference type="SAM" id="SignalP"/>
    </source>
</evidence>
<evidence type="ECO:0000313" key="2">
    <source>
        <dbReference type="EMBL" id="RAJ05472.1"/>
    </source>
</evidence>
<sequence length="511" mass="56162">MKHIICLGFCLLLLATNKIVAQKKNNVPLYGVVLQPLSNAPAFRLQSFCMGKYVDAAGSNYLFVGGRTTGFHGTDPTSPGFQFPRKYNNTNLIVLTFNNGTVTRTSAALPASLSKDMIDQLSSTNMQFIQNGDNLYIVGGYGKNSDSNFVTYNKMIKIQVSSVVKAVKSGSTISPNYFTDVSTTVDAKSQVALQLTGGDLIQTGQYYNFVGGQNFTGDYTMNSQGVYANAAYKVKFNGTNWTFNSIASDGGIGNDFGQFHRRDLTVAPYAYNANIFAVMLGGVFTPDDNTAYPNPIILSPLSSAPYVIVNNFKQKTNLYDCARFTVYNKAVNGNAITLLGGIGYFAYKNYIAGDSLSPDIGLPFVRNITNIMVNDYNTGGTSFNFYTQYFYEYVTKPEFSLPTFLGSEAKFIPIDKYLYQTSTQQNDEVLDYDLIFANGATSVTVGYMVGGIQSDKAHSDIMNPTYLNGTIYEVILKKNDPDGMFNLITVPDQLRSALKNDITPVKTQFNR</sequence>
<gene>
    <name evidence="2" type="ORF">LX64_02630</name>
</gene>
<accession>A0A327QP99</accession>
<dbReference type="OrthoDB" id="5526825at2"/>
<dbReference type="Proteomes" id="UP000249547">
    <property type="component" value="Unassembled WGS sequence"/>
</dbReference>
<reference evidence="2 3" key="1">
    <citation type="submission" date="2018-06" db="EMBL/GenBank/DDBJ databases">
        <title>Genomic Encyclopedia of Archaeal and Bacterial Type Strains, Phase II (KMG-II): from individual species to whole genera.</title>
        <authorList>
            <person name="Goeker M."/>
        </authorList>
    </citation>
    <scope>NUCLEOTIDE SEQUENCE [LARGE SCALE GENOMIC DNA]</scope>
    <source>
        <strain evidence="2 3">DSM 23857</strain>
    </source>
</reference>
<keyword evidence="1" id="KW-0732">Signal</keyword>
<keyword evidence="3" id="KW-1185">Reference proteome</keyword>
<protein>
    <recommendedName>
        <fullName evidence="4">Delta-60 repeat protein</fullName>
    </recommendedName>
</protein>
<comment type="caution">
    <text evidence="2">The sequence shown here is derived from an EMBL/GenBank/DDBJ whole genome shotgun (WGS) entry which is preliminary data.</text>
</comment>
<evidence type="ECO:0000313" key="3">
    <source>
        <dbReference type="Proteomes" id="UP000249547"/>
    </source>
</evidence>
<dbReference type="RefSeq" id="WP_111598057.1">
    <property type="nucleotide sequence ID" value="NZ_QLLL01000004.1"/>
</dbReference>
<evidence type="ECO:0008006" key="4">
    <source>
        <dbReference type="Google" id="ProtNLM"/>
    </source>
</evidence>